<dbReference type="SUPFAM" id="SSF46689">
    <property type="entry name" value="Homeodomain-like"/>
    <property type="match status" value="2"/>
</dbReference>
<evidence type="ECO:0000313" key="5">
    <source>
        <dbReference type="EMBL" id="HIU21705.1"/>
    </source>
</evidence>
<keyword evidence="1" id="KW-0805">Transcription regulation</keyword>
<keyword evidence="3" id="KW-0804">Transcription</keyword>
<dbReference type="GO" id="GO:0003700">
    <property type="term" value="F:DNA-binding transcription factor activity"/>
    <property type="evidence" value="ECO:0007669"/>
    <property type="project" value="InterPro"/>
</dbReference>
<dbReference type="SMART" id="SM00342">
    <property type="entry name" value="HTH_ARAC"/>
    <property type="match status" value="1"/>
</dbReference>
<evidence type="ECO:0000256" key="2">
    <source>
        <dbReference type="ARBA" id="ARBA00023125"/>
    </source>
</evidence>
<evidence type="ECO:0000313" key="6">
    <source>
        <dbReference type="Proteomes" id="UP000824088"/>
    </source>
</evidence>
<dbReference type="InterPro" id="IPR014710">
    <property type="entry name" value="RmlC-like_jellyroll"/>
</dbReference>
<comment type="caution">
    <text evidence="5">The sequence shown here is derived from an EMBL/GenBank/DDBJ whole genome shotgun (WGS) entry which is preliminary data.</text>
</comment>
<dbReference type="PANTHER" id="PTHR43280:SF34">
    <property type="entry name" value="ARAC-FAMILY TRANSCRIPTIONAL REGULATOR"/>
    <property type="match status" value="1"/>
</dbReference>
<name>A0A9D1HUY3_9FIRM</name>
<dbReference type="Gene3D" id="1.10.10.60">
    <property type="entry name" value="Homeodomain-like"/>
    <property type="match status" value="2"/>
</dbReference>
<feature type="domain" description="HTH araC/xylS-type" evidence="4">
    <location>
        <begin position="160"/>
        <end position="257"/>
    </location>
</feature>
<dbReference type="Proteomes" id="UP000824088">
    <property type="component" value="Unassembled WGS sequence"/>
</dbReference>
<reference evidence="5" key="1">
    <citation type="submission" date="2020-10" db="EMBL/GenBank/DDBJ databases">
        <authorList>
            <person name="Gilroy R."/>
        </authorList>
    </citation>
    <scope>NUCLEOTIDE SEQUENCE</scope>
    <source>
        <strain evidence="5">1063</strain>
    </source>
</reference>
<dbReference type="InterPro" id="IPR037923">
    <property type="entry name" value="HTH-like"/>
</dbReference>
<sequence length="257" mass="29143">MLATYELNRERDESMFVGRECDNVCHVHFHRKVEVMYVTEGVKKFFASGKEMTLGKDCIFFANSYEMHGYEESPGSRQTVLVFPNHMLRDYYDAFGDKLLSGCVIEDGEFCRSVLPHFEALAAGEGNPLIRQAHCDMLLGSIAEKLGYAEGVRGRQGFVDELLAYIGEHHTEDITLESMAEHFGYSRYYFSRMFNAALGTSITDYVSAVRLMHALDILKRTGCTVSEAAMESGFSSLPTFYRVLKKNYSYKAVKDLL</sequence>
<evidence type="ECO:0000256" key="1">
    <source>
        <dbReference type="ARBA" id="ARBA00023015"/>
    </source>
</evidence>
<dbReference type="GO" id="GO:0043565">
    <property type="term" value="F:sequence-specific DNA binding"/>
    <property type="evidence" value="ECO:0007669"/>
    <property type="project" value="InterPro"/>
</dbReference>
<dbReference type="Gene3D" id="2.60.120.10">
    <property type="entry name" value="Jelly Rolls"/>
    <property type="match status" value="1"/>
</dbReference>
<dbReference type="Pfam" id="PF02311">
    <property type="entry name" value="AraC_binding"/>
    <property type="match status" value="1"/>
</dbReference>
<dbReference type="EMBL" id="DVMN01000102">
    <property type="protein sequence ID" value="HIU21705.1"/>
    <property type="molecule type" value="Genomic_DNA"/>
</dbReference>
<evidence type="ECO:0000259" key="4">
    <source>
        <dbReference type="PROSITE" id="PS01124"/>
    </source>
</evidence>
<dbReference type="InterPro" id="IPR003313">
    <property type="entry name" value="AraC-bd"/>
</dbReference>
<gene>
    <name evidence="5" type="ORF">IAD51_05705</name>
</gene>
<reference evidence="5" key="2">
    <citation type="journal article" date="2021" name="PeerJ">
        <title>Extensive microbial diversity within the chicken gut microbiome revealed by metagenomics and culture.</title>
        <authorList>
            <person name="Gilroy R."/>
            <person name="Ravi A."/>
            <person name="Getino M."/>
            <person name="Pursley I."/>
            <person name="Horton D.L."/>
            <person name="Alikhan N.F."/>
            <person name="Baker D."/>
            <person name="Gharbi K."/>
            <person name="Hall N."/>
            <person name="Watson M."/>
            <person name="Adriaenssens E.M."/>
            <person name="Foster-Nyarko E."/>
            <person name="Jarju S."/>
            <person name="Secka A."/>
            <person name="Antonio M."/>
            <person name="Oren A."/>
            <person name="Chaudhuri R.R."/>
            <person name="La Ragione R."/>
            <person name="Hildebrand F."/>
            <person name="Pallen M.J."/>
        </authorList>
    </citation>
    <scope>NUCLEOTIDE SEQUENCE</scope>
    <source>
        <strain evidence="5">1063</strain>
    </source>
</reference>
<dbReference type="AlphaFoldDB" id="A0A9D1HUY3"/>
<accession>A0A9D1HUY3</accession>
<proteinExistence type="predicted"/>
<protein>
    <submittedName>
        <fullName evidence="5">Helix-turn-helix transcriptional regulator</fullName>
    </submittedName>
</protein>
<keyword evidence="2" id="KW-0238">DNA-binding</keyword>
<dbReference type="PROSITE" id="PS01124">
    <property type="entry name" value="HTH_ARAC_FAMILY_2"/>
    <property type="match status" value="1"/>
</dbReference>
<dbReference type="InterPro" id="IPR018060">
    <property type="entry name" value="HTH_AraC"/>
</dbReference>
<dbReference type="Pfam" id="PF12833">
    <property type="entry name" value="HTH_18"/>
    <property type="match status" value="1"/>
</dbReference>
<dbReference type="InterPro" id="IPR009057">
    <property type="entry name" value="Homeodomain-like_sf"/>
</dbReference>
<evidence type="ECO:0000256" key="3">
    <source>
        <dbReference type="ARBA" id="ARBA00023163"/>
    </source>
</evidence>
<organism evidence="5 6">
    <name type="scientific">Candidatus Limadaptatus stercorigallinarum</name>
    <dbReference type="NCBI Taxonomy" id="2840845"/>
    <lineage>
        <taxon>Bacteria</taxon>
        <taxon>Bacillati</taxon>
        <taxon>Bacillota</taxon>
        <taxon>Clostridia</taxon>
        <taxon>Eubacteriales</taxon>
        <taxon>Candidatus Limadaptatus</taxon>
    </lineage>
</organism>
<dbReference type="PANTHER" id="PTHR43280">
    <property type="entry name" value="ARAC-FAMILY TRANSCRIPTIONAL REGULATOR"/>
    <property type="match status" value="1"/>
</dbReference>
<dbReference type="SUPFAM" id="SSF51215">
    <property type="entry name" value="Regulatory protein AraC"/>
    <property type="match status" value="1"/>
</dbReference>